<name>A0ABW0I513_9BACT</name>
<dbReference type="PANTHER" id="PTHR36452">
    <property type="entry name" value="CHROMOSOME 12, WHOLE GENOME SHOTGUN SEQUENCE"/>
    <property type="match status" value="1"/>
</dbReference>
<sequence length="236" mass="27339">MKTKNTANSQLTVQTLDFLRDLGQNNNREWFHANRSRYEAAKSEFEGLVGRLLNGIERFQPLPNTNVKDCIFRINRDIRFSKDKAPYKKHFAAAVGPGGRHSGRVDYYFHVQPDGETFLGAGMWQPTPAHLAKFRQEIDYNVDELRGIIEAPEFKAYFPEISGESMKTSPKGYSADHPEIALLRRKELFFIHRYSDQEVVKPDFADELVKGCQLIKPYCDYLNYLFYEEQDETVAL</sequence>
<dbReference type="Pfam" id="PF09365">
    <property type="entry name" value="DUF2461"/>
    <property type="match status" value="1"/>
</dbReference>
<dbReference type="InterPro" id="IPR015996">
    <property type="entry name" value="UCP028451"/>
</dbReference>
<reference evidence="2" key="1">
    <citation type="journal article" date="2019" name="Int. J. Syst. Evol. Microbiol.">
        <title>The Global Catalogue of Microorganisms (GCM) 10K type strain sequencing project: providing services to taxonomists for standard genome sequencing and annotation.</title>
        <authorList>
            <consortium name="The Broad Institute Genomics Platform"/>
            <consortium name="The Broad Institute Genome Sequencing Center for Infectious Disease"/>
            <person name="Wu L."/>
            <person name="Ma J."/>
        </authorList>
    </citation>
    <scope>NUCLEOTIDE SEQUENCE [LARGE SCALE GENOMIC DNA]</scope>
    <source>
        <strain evidence="2">CCUG 55250</strain>
    </source>
</reference>
<dbReference type="RefSeq" id="WP_379841240.1">
    <property type="nucleotide sequence ID" value="NZ_JBHSMA010000001.1"/>
</dbReference>
<organism evidence="1 2">
    <name type="scientific">Larkinella bovis</name>
    <dbReference type="NCBI Taxonomy" id="683041"/>
    <lineage>
        <taxon>Bacteria</taxon>
        <taxon>Pseudomonadati</taxon>
        <taxon>Bacteroidota</taxon>
        <taxon>Cytophagia</taxon>
        <taxon>Cytophagales</taxon>
        <taxon>Spirosomataceae</taxon>
        <taxon>Larkinella</taxon>
    </lineage>
</organism>
<evidence type="ECO:0000313" key="1">
    <source>
        <dbReference type="EMBL" id="MFC5408403.1"/>
    </source>
</evidence>
<gene>
    <name evidence="1" type="ORF">ACFPMF_03730</name>
</gene>
<dbReference type="EMBL" id="JBHSMA010000001">
    <property type="protein sequence ID" value="MFC5408403.1"/>
    <property type="molecule type" value="Genomic_DNA"/>
</dbReference>
<comment type="caution">
    <text evidence="1">The sequence shown here is derived from an EMBL/GenBank/DDBJ whole genome shotgun (WGS) entry which is preliminary data.</text>
</comment>
<dbReference type="InterPro" id="IPR012808">
    <property type="entry name" value="CHP02453"/>
</dbReference>
<protein>
    <submittedName>
        <fullName evidence="1">DUF2461 domain-containing protein</fullName>
    </submittedName>
</protein>
<dbReference type="NCBIfam" id="TIGR02453">
    <property type="entry name" value="TIGR02453 family protein"/>
    <property type="match status" value="1"/>
</dbReference>
<evidence type="ECO:0000313" key="2">
    <source>
        <dbReference type="Proteomes" id="UP001596106"/>
    </source>
</evidence>
<dbReference type="PANTHER" id="PTHR36452:SF1">
    <property type="entry name" value="DUF2461 DOMAIN-CONTAINING PROTEIN"/>
    <property type="match status" value="1"/>
</dbReference>
<dbReference type="Proteomes" id="UP001596106">
    <property type="component" value="Unassembled WGS sequence"/>
</dbReference>
<dbReference type="PIRSF" id="PIRSF028451">
    <property type="entry name" value="UCP028451"/>
    <property type="match status" value="1"/>
</dbReference>
<keyword evidence="2" id="KW-1185">Reference proteome</keyword>
<accession>A0ABW0I513</accession>
<proteinExistence type="predicted"/>